<dbReference type="Gene3D" id="3.20.20.100">
    <property type="entry name" value="NADP-dependent oxidoreductase domain"/>
    <property type="match status" value="1"/>
</dbReference>
<dbReference type="eggNOG" id="KOG1575">
    <property type="taxonomic scope" value="Eukaryota"/>
</dbReference>
<dbReference type="OrthoDB" id="37537at2759"/>
<dbReference type="RefSeq" id="XP_007775543.1">
    <property type="nucleotide sequence ID" value="XM_007777353.1"/>
</dbReference>
<protein>
    <recommendedName>
        <fullName evidence="2">NADP-dependent oxidoreductase domain-containing protein</fullName>
    </recommendedName>
</protein>
<keyword evidence="1" id="KW-0560">Oxidoreductase</keyword>
<evidence type="ECO:0000256" key="1">
    <source>
        <dbReference type="ARBA" id="ARBA00023002"/>
    </source>
</evidence>
<dbReference type="Proteomes" id="UP000053558">
    <property type="component" value="Unassembled WGS sequence"/>
</dbReference>
<name>R7SE96_CONPW</name>
<dbReference type="GeneID" id="19204249"/>
<evidence type="ECO:0000313" key="4">
    <source>
        <dbReference type="Proteomes" id="UP000053558"/>
    </source>
</evidence>
<accession>R7SE96</accession>
<dbReference type="Pfam" id="PF00248">
    <property type="entry name" value="Aldo_ket_red"/>
    <property type="match status" value="2"/>
</dbReference>
<dbReference type="GO" id="GO:0016491">
    <property type="term" value="F:oxidoreductase activity"/>
    <property type="evidence" value="ECO:0007669"/>
    <property type="project" value="UniProtKB-KW"/>
</dbReference>
<sequence>MSHPVLRFRGKATFLIGILATESFLARKISAPIAAKILKALYTLALQDPEATSDQLTNPETMWQYLLPDQDMDDPRSKDERSQSLMTNRLFGHVQGSALETAHGLIAMNTRPSPRYYHDVLKQKPSVIDLLLECMLIEPPHCYPEGTAAYTASDNLAAFFRWPSSMLVPGVSMPINEPLSNKDWKALLQSMQVLTSQKDWTERIIEAWMKGEPDAEDIERRNQSIANAGLLYTDINAQIDFEETNEMLARAVSRSRISLLRLITTMTHGADAIGLKNVDIYSLLPIAYRASQNLFTDEIGLWPPWVSLEANYRRDIEPYIVVPERVLGPTAYARLLVVLAQRNSLKSVQSLQNPPAGLSSSTSIAQLRQVTHPDVIARFLDIAISRVQNAMEKGRMDSDGLDPNAKIRGGRIYAAAAELSAAVVAFDDLTNGEYTTDEVSAAGRYLVIALHHVSEAATKARRYRRAYFCLVATVEIAEGIKEAPPGWSDFVSQLKKQLRQAKARLETRPSNDGGVNMKAHTIDGSEENTKASIENVLDKLCGKKKLDLYQFGRVDKNYVKEGKVGSIGMSEVRAETLLRGHNFHPVTAVEIEVSPWEYGSEQKKVIEVAKENNIANFEKNVIIVDQLQAIAQPKAITPAQLSIAWVSTLSPHVVPLPGSARTDRTLENLASSNVTFTAEELSKVNEVVENAAVTVQGDRYPEAHMAALWA</sequence>
<dbReference type="KEGG" id="cput:CONPUDRAFT_160220"/>
<dbReference type="SUPFAM" id="SSF51430">
    <property type="entry name" value="NAD(P)-linked oxidoreductase"/>
    <property type="match status" value="1"/>
</dbReference>
<dbReference type="PANTHER" id="PTHR43625">
    <property type="entry name" value="AFLATOXIN B1 ALDEHYDE REDUCTASE"/>
    <property type="match status" value="1"/>
</dbReference>
<dbReference type="InterPro" id="IPR050791">
    <property type="entry name" value="Aldo-Keto_reductase"/>
</dbReference>
<dbReference type="AlphaFoldDB" id="R7SE96"/>
<feature type="domain" description="NADP-dependent oxidoreductase" evidence="2">
    <location>
        <begin position="618"/>
        <end position="688"/>
    </location>
</feature>
<evidence type="ECO:0000259" key="2">
    <source>
        <dbReference type="Pfam" id="PF00248"/>
    </source>
</evidence>
<organism evidence="3 4">
    <name type="scientific">Coniophora puteana (strain RWD-64-598)</name>
    <name type="common">Brown rot fungus</name>
    <dbReference type="NCBI Taxonomy" id="741705"/>
    <lineage>
        <taxon>Eukaryota</taxon>
        <taxon>Fungi</taxon>
        <taxon>Dikarya</taxon>
        <taxon>Basidiomycota</taxon>
        <taxon>Agaricomycotina</taxon>
        <taxon>Agaricomycetes</taxon>
        <taxon>Agaricomycetidae</taxon>
        <taxon>Boletales</taxon>
        <taxon>Coniophorineae</taxon>
        <taxon>Coniophoraceae</taxon>
        <taxon>Coniophora</taxon>
    </lineage>
</organism>
<dbReference type="EMBL" id="JH711593">
    <property type="protein sequence ID" value="EIW74175.1"/>
    <property type="molecule type" value="Genomic_DNA"/>
</dbReference>
<dbReference type="PANTHER" id="PTHR43625:SF78">
    <property type="entry name" value="PYRIDOXAL REDUCTASE-RELATED"/>
    <property type="match status" value="1"/>
</dbReference>
<dbReference type="InterPro" id="IPR023210">
    <property type="entry name" value="NADP_OxRdtase_dom"/>
</dbReference>
<keyword evidence="4" id="KW-1185">Reference proteome</keyword>
<reference evidence="4" key="1">
    <citation type="journal article" date="2012" name="Science">
        <title>The Paleozoic origin of enzymatic lignin decomposition reconstructed from 31 fungal genomes.</title>
        <authorList>
            <person name="Floudas D."/>
            <person name="Binder M."/>
            <person name="Riley R."/>
            <person name="Barry K."/>
            <person name="Blanchette R.A."/>
            <person name="Henrissat B."/>
            <person name="Martinez A.T."/>
            <person name="Otillar R."/>
            <person name="Spatafora J.W."/>
            <person name="Yadav J.S."/>
            <person name="Aerts A."/>
            <person name="Benoit I."/>
            <person name="Boyd A."/>
            <person name="Carlson A."/>
            <person name="Copeland A."/>
            <person name="Coutinho P.M."/>
            <person name="de Vries R.P."/>
            <person name="Ferreira P."/>
            <person name="Findley K."/>
            <person name="Foster B."/>
            <person name="Gaskell J."/>
            <person name="Glotzer D."/>
            <person name="Gorecki P."/>
            <person name="Heitman J."/>
            <person name="Hesse C."/>
            <person name="Hori C."/>
            <person name="Igarashi K."/>
            <person name="Jurgens J.A."/>
            <person name="Kallen N."/>
            <person name="Kersten P."/>
            <person name="Kohler A."/>
            <person name="Kuees U."/>
            <person name="Kumar T.K.A."/>
            <person name="Kuo A."/>
            <person name="LaButti K."/>
            <person name="Larrondo L.F."/>
            <person name="Lindquist E."/>
            <person name="Ling A."/>
            <person name="Lombard V."/>
            <person name="Lucas S."/>
            <person name="Lundell T."/>
            <person name="Martin R."/>
            <person name="McLaughlin D.J."/>
            <person name="Morgenstern I."/>
            <person name="Morin E."/>
            <person name="Murat C."/>
            <person name="Nagy L.G."/>
            <person name="Nolan M."/>
            <person name="Ohm R.A."/>
            <person name="Patyshakuliyeva A."/>
            <person name="Rokas A."/>
            <person name="Ruiz-Duenas F.J."/>
            <person name="Sabat G."/>
            <person name="Salamov A."/>
            <person name="Samejima M."/>
            <person name="Schmutz J."/>
            <person name="Slot J.C."/>
            <person name="St John F."/>
            <person name="Stenlid J."/>
            <person name="Sun H."/>
            <person name="Sun S."/>
            <person name="Syed K."/>
            <person name="Tsang A."/>
            <person name="Wiebenga A."/>
            <person name="Young D."/>
            <person name="Pisabarro A."/>
            <person name="Eastwood D.C."/>
            <person name="Martin F."/>
            <person name="Cullen D."/>
            <person name="Grigoriev I.V."/>
            <person name="Hibbett D.S."/>
        </authorList>
    </citation>
    <scope>NUCLEOTIDE SEQUENCE [LARGE SCALE GENOMIC DNA]</scope>
    <source>
        <strain evidence="4">RWD-64-598 SS2</strain>
    </source>
</reference>
<proteinExistence type="predicted"/>
<dbReference type="InterPro" id="IPR036812">
    <property type="entry name" value="NAD(P)_OxRdtase_dom_sf"/>
</dbReference>
<gene>
    <name evidence="3" type="ORF">CONPUDRAFT_160220</name>
</gene>
<dbReference type="GO" id="GO:0005737">
    <property type="term" value="C:cytoplasm"/>
    <property type="evidence" value="ECO:0007669"/>
    <property type="project" value="TreeGrafter"/>
</dbReference>
<feature type="domain" description="NADP-dependent oxidoreductase" evidence="2">
    <location>
        <begin position="519"/>
        <end position="615"/>
    </location>
</feature>
<evidence type="ECO:0000313" key="3">
    <source>
        <dbReference type="EMBL" id="EIW74175.1"/>
    </source>
</evidence>